<dbReference type="Pfam" id="PF13302">
    <property type="entry name" value="Acetyltransf_3"/>
    <property type="match status" value="1"/>
</dbReference>
<protein>
    <submittedName>
        <fullName evidence="2">GNAT family N-acetyltransferase</fullName>
    </submittedName>
</protein>
<dbReference type="CDD" id="cd04301">
    <property type="entry name" value="NAT_SF"/>
    <property type="match status" value="1"/>
</dbReference>
<feature type="domain" description="N-acetyltransferase" evidence="1">
    <location>
        <begin position="9"/>
        <end position="156"/>
    </location>
</feature>
<dbReference type="Proteomes" id="UP000886723">
    <property type="component" value="Unassembled WGS sequence"/>
</dbReference>
<evidence type="ECO:0000313" key="3">
    <source>
        <dbReference type="Proteomes" id="UP000886723"/>
    </source>
</evidence>
<reference evidence="2" key="2">
    <citation type="journal article" date="2021" name="PeerJ">
        <title>Extensive microbial diversity within the chicken gut microbiome revealed by metagenomics and culture.</title>
        <authorList>
            <person name="Gilroy R."/>
            <person name="Ravi A."/>
            <person name="Getino M."/>
            <person name="Pursley I."/>
            <person name="Horton D.L."/>
            <person name="Alikhan N.F."/>
            <person name="Baker D."/>
            <person name="Gharbi K."/>
            <person name="Hall N."/>
            <person name="Watson M."/>
            <person name="Adriaenssens E.M."/>
            <person name="Foster-Nyarko E."/>
            <person name="Jarju S."/>
            <person name="Secka A."/>
            <person name="Antonio M."/>
            <person name="Oren A."/>
            <person name="Chaudhuri R.R."/>
            <person name="La Ragione R."/>
            <person name="Hildebrand F."/>
            <person name="Pallen M.J."/>
        </authorList>
    </citation>
    <scope>NUCLEOTIDE SEQUENCE</scope>
    <source>
        <strain evidence="2">ChiBcec2-4451</strain>
    </source>
</reference>
<dbReference type="SUPFAM" id="SSF55729">
    <property type="entry name" value="Acyl-CoA N-acyltransferases (Nat)"/>
    <property type="match status" value="1"/>
</dbReference>
<dbReference type="PROSITE" id="PS51186">
    <property type="entry name" value="GNAT"/>
    <property type="match status" value="1"/>
</dbReference>
<reference evidence="2" key="1">
    <citation type="submission" date="2020-10" db="EMBL/GenBank/DDBJ databases">
        <authorList>
            <person name="Gilroy R."/>
        </authorList>
    </citation>
    <scope>NUCLEOTIDE SEQUENCE</scope>
    <source>
        <strain evidence="2">ChiBcec2-4451</strain>
    </source>
</reference>
<dbReference type="InterPro" id="IPR000182">
    <property type="entry name" value="GNAT_dom"/>
</dbReference>
<accession>A0A9D1T602</accession>
<proteinExistence type="predicted"/>
<comment type="caution">
    <text evidence="2">The sequence shown here is derived from an EMBL/GenBank/DDBJ whole genome shotgun (WGS) entry which is preliminary data.</text>
</comment>
<sequence length="156" mass="18569">MPDYSAQPKKIFLYDNLELVKYYPYYKRTLPWYQDPGLCRQVDNREEPYDLARLKRMYRFLSTNGECYYIKFRDHGRWHLVGDISLCRGAVSIVICREYQNRGIGRRAISGILQRAKELGWSQVKAEIYFFNDQSRKAFLAAGFRQTGKETFVYGF</sequence>
<dbReference type="Gene3D" id="3.40.630.30">
    <property type="match status" value="1"/>
</dbReference>
<evidence type="ECO:0000313" key="2">
    <source>
        <dbReference type="EMBL" id="HIV12344.1"/>
    </source>
</evidence>
<dbReference type="GO" id="GO:0016747">
    <property type="term" value="F:acyltransferase activity, transferring groups other than amino-acyl groups"/>
    <property type="evidence" value="ECO:0007669"/>
    <property type="project" value="InterPro"/>
</dbReference>
<evidence type="ECO:0000259" key="1">
    <source>
        <dbReference type="PROSITE" id="PS51186"/>
    </source>
</evidence>
<dbReference type="EMBL" id="DVON01000089">
    <property type="protein sequence ID" value="HIV12344.1"/>
    <property type="molecule type" value="Genomic_DNA"/>
</dbReference>
<organism evidence="2 3">
    <name type="scientific">Candidatus Pullilachnospira stercoravium</name>
    <dbReference type="NCBI Taxonomy" id="2840913"/>
    <lineage>
        <taxon>Bacteria</taxon>
        <taxon>Bacillati</taxon>
        <taxon>Bacillota</taxon>
        <taxon>Clostridia</taxon>
        <taxon>Lachnospirales</taxon>
        <taxon>Lachnospiraceae</taxon>
        <taxon>Lachnospiraceae incertae sedis</taxon>
        <taxon>Candidatus Pullilachnospira</taxon>
    </lineage>
</organism>
<dbReference type="InterPro" id="IPR016181">
    <property type="entry name" value="Acyl_CoA_acyltransferase"/>
</dbReference>
<dbReference type="AlphaFoldDB" id="A0A9D1T602"/>
<name>A0A9D1T602_9FIRM</name>
<gene>
    <name evidence="2" type="ORF">IAA63_04280</name>
</gene>